<dbReference type="PRINTS" id="PR00126">
    <property type="entry name" value="ATPASEGAMMA"/>
</dbReference>
<evidence type="ECO:0000256" key="7">
    <source>
        <dbReference type="ARBA" id="ARBA00023136"/>
    </source>
</evidence>
<comment type="subcellular location">
    <subcellularLocation>
        <location evidence="2">Membrane</location>
        <topology evidence="2">Peripheral membrane protein</topology>
    </subcellularLocation>
</comment>
<dbReference type="Gene3D" id="1.10.287.80">
    <property type="entry name" value="ATP synthase, gamma subunit, helix hairpin domain"/>
    <property type="match status" value="1"/>
</dbReference>
<dbReference type="Gene3D" id="3.40.1380.10">
    <property type="match status" value="1"/>
</dbReference>
<dbReference type="CDD" id="cd12151">
    <property type="entry name" value="F1-ATPase_gamma"/>
    <property type="match status" value="1"/>
</dbReference>
<protein>
    <recommendedName>
        <fullName evidence="12">F-type H+-transporting ATPase subunit gamma</fullName>
    </recommendedName>
</protein>
<keyword evidence="7" id="KW-0472">Membrane</keyword>
<keyword evidence="6" id="KW-0406">Ion transport</keyword>
<keyword evidence="4" id="KW-0813">Transport</keyword>
<accession>A0A2U8HKB5</accession>
<organism evidence="10 11">
    <name type="scientific">Alloyangia pacifica</name>
    <dbReference type="NCBI Taxonomy" id="311180"/>
    <lineage>
        <taxon>Bacteria</taxon>
        <taxon>Pseudomonadati</taxon>
        <taxon>Pseudomonadota</taxon>
        <taxon>Alphaproteobacteria</taxon>
        <taxon>Rhodobacterales</taxon>
        <taxon>Roseobacteraceae</taxon>
        <taxon>Alloyangia</taxon>
    </lineage>
</organism>
<evidence type="ECO:0000313" key="10">
    <source>
        <dbReference type="EMBL" id="AWI86000.1"/>
    </source>
</evidence>
<geneLocation type="plasmid" evidence="10 11">
    <name>unnamed1</name>
</geneLocation>
<keyword evidence="10" id="KW-0614">Plasmid</keyword>
<dbReference type="PANTHER" id="PTHR11693:SF22">
    <property type="entry name" value="ATP SYNTHASE SUBUNIT GAMMA, MITOCHONDRIAL"/>
    <property type="match status" value="1"/>
</dbReference>
<dbReference type="Proteomes" id="UP000244915">
    <property type="component" value="Plasmid unnamed1"/>
</dbReference>
<keyword evidence="8" id="KW-0139">CF(1)</keyword>
<evidence type="ECO:0000256" key="3">
    <source>
        <dbReference type="ARBA" id="ARBA00007681"/>
    </source>
</evidence>
<reference evidence="10 11" key="1">
    <citation type="submission" date="2017-06" db="EMBL/GenBank/DDBJ databases">
        <title>Yangia sp. YSBP01 complete genome sequence.</title>
        <authorList>
            <person name="Woo J.-H."/>
            <person name="Kim H.-S."/>
        </authorList>
    </citation>
    <scope>NUCLEOTIDE SEQUENCE [LARGE SCALE GENOMIC DNA]</scope>
    <source>
        <strain evidence="10 11">YSBP01</strain>
        <plasmid evidence="10 11">unnamed1</plasmid>
    </source>
</reference>
<dbReference type="GO" id="GO:0046933">
    <property type="term" value="F:proton-transporting ATP synthase activity, rotational mechanism"/>
    <property type="evidence" value="ECO:0007669"/>
    <property type="project" value="InterPro"/>
</dbReference>
<dbReference type="EMBL" id="CP022191">
    <property type="protein sequence ID" value="AWI86000.1"/>
    <property type="molecule type" value="Genomic_DNA"/>
</dbReference>
<dbReference type="AlphaFoldDB" id="A0A2U8HKB5"/>
<evidence type="ECO:0000313" key="11">
    <source>
        <dbReference type="Proteomes" id="UP000244915"/>
    </source>
</evidence>
<evidence type="ECO:0000256" key="4">
    <source>
        <dbReference type="ARBA" id="ARBA00022448"/>
    </source>
</evidence>
<dbReference type="OrthoDB" id="6169121at2"/>
<sequence>MTGRLAEVKGRIGSVRKLGAVIGAMRGIASARVQDATQHVAAIRAYAETIGDAIAEALVLLPSAASAGAHVQASQRHAVILMAAEQGFAGTYNEQVFDAAASLLNAPHVLFLVGDRGVLIAGERHHPPHWSDAMIAHPAQAGPLVSRLADALLGMLASAEITHVTVVHAIPVGTGSIEIVTRRVLPFDYARFPPPAAQVSPRITLPADRLLARLVEEYIVAELLEAVMLAFVAENVARMRAMISAQDNVSETLDALVGTARRLRQEEITEEIVELAAGHPRD</sequence>
<keyword evidence="5" id="KW-0375">Hydrogen ion transport</keyword>
<name>A0A2U8HKB5_9RHOB</name>
<comment type="similarity">
    <text evidence="3">Belongs to the ATPase gamma chain family.</text>
</comment>
<evidence type="ECO:0000256" key="6">
    <source>
        <dbReference type="ARBA" id="ARBA00023065"/>
    </source>
</evidence>
<dbReference type="InterPro" id="IPR000131">
    <property type="entry name" value="ATP_synth_F1_gsu"/>
</dbReference>
<keyword evidence="9" id="KW-0066">ATP synthesis</keyword>
<evidence type="ECO:0000256" key="1">
    <source>
        <dbReference type="ARBA" id="ARBA00003456"/>
    </source>
</evidence>
<evidence type="ECO:0008006" key="12">
    <source>
        <dbReference type="Google" id="ProtNLM"/>
    </source>
</evidence>
<evidence type="ECO:0000256" key="9">
    <source>
        <dbReference type="ARBA" id="ARBA00023310"/>
    </source>
</evidence>
<dbReference type="SUPFAM" id="SSF52943">
    <property type="entry name" value="ATP synthase (F1-ATPase), gamma subunit"/>
    <property type="match status" value="1"/>
</dbReference>
<dbReference type="InterPro" id="IPR035968">
    <property type="entry name" value="ATP_synth_F1_ATPase_gsu"/>
</dbReference>
<proteinExistence type="inferred from homology"/>
<dbReference type="KEGG" id="ypac:CEW88_19760"/>
<evidence type="ECO:0000256" key="8">
    <source>
        <dbReference type="ARBA" id="ARBA00023196"/>
    </source>
</evidence>
<dbReference type="PANTHER" id="PTHR11693">
    <property type="entry name" value="ATP SYNTHASE GAMMA CHAIN"/>
    <property type="match status" value="1"/>
</dbReference>
<comment type="function">
    <text evidence="1">Produces ATP from ADP in the presence of a proton gradient across the membrane. The gamma chain is believed to be important in regulating ATPase activity and the flow of protons through the CF(0) complex.</text>
</comment>
<evidence type="ECO:0000256" key="2">
    <source>
        <dbReference type="ARBA" id="ARBA00004170"/>
    </source>
</evidence>
<dbReference type="GO" id="GO:0045259">
    <property type="term" value="C:proton-transporting ATP synthase complex"/>
    <property type="evidence" value="ECO:0007669"/>
    <property type="project" value="UniProtKB-KW"/>
</dbReference>
<evidence type="ECO:0000256" key="5">
    <source>
        <dbReference type="ARBA" id="ARBA00022781"/>
    </source>
</evidence>
<gene>
    <name evidence="10" type="ORF">CEW88_19760</name>
</gene>
<dbReference type="Pfam" id="PF00231">
    <property type="entry name" value="ATP-synt"/>
    <property type="match status" value="1"/>
</dbReference>
<dbReference type="RefSeq" id="WP_108970103.1">
    <property type="nucleotide sequence ID" value="NZ_CP022191.1"/>
</dbReference>